<dbReference type="Pfam" id="PF13520">
    <property type="entry name" value="AA_permease_2"/>
    <property type="match status" value="1"/>
</dbReference>
<gene>
    <name evidence="5" type="ORF">BST26_15220</name>
</gene>
<name>A0A1X0D5W7_9MYCO</name>
<reference evidence="5 6" key="1">
    <citation type="submission" date="2016-12" db="EMBL/GenBank/DDBJ databases">
        <title>The new phylogeny of genus Mycobacterium.</title>
        <authorList>
            <person name="Tortoli E."/>
            <person name="Trovato A."/>
            <person name="Cirillo D.M."/>
        </authorList>
    </citation>
    <scope>NUCLEOTIDE SEQUENCE [LARGE SCALE GENOMIC DNA]</scope>
    <source>
        <strain evidence="5 6">DSM 45130</strain>
    </source>
</reference>
<evidence type="ECO:0000256" key="3">
    <source>
        <dbReference type="ARBA" id="ARBA00022989"/>
    </source>
</evidence>
<keyword evidence="4" id="KW-0472">Membrane</keyword>
<dbReference type="RefSeq" id="WP_083032086.1">
    <property type="nucleotide sequence ID" value="NZ_AP022618.1"/>
</dbReference>
<dbReference type="PANTHER" id="PTHR43243">
    <property type="entry name" value="INNER MEMBRANE TRANSPORTER YGJI-RELATED"/>
    <property type="match status" value="1"/>
</dbReference>
<dbReference type="PIRSF" id="PIRSF006060">
    <property type="entry name" value="AA_transporter"/>
    <property type="match status" value="1"/>
</dbReference>
<dbReference type="Gene3D" id="1.20.1740.10">
    <property type="entry name" value="Amino acid/polyamine transporter I"/>
    <property type="match status" value="1"/>
</dbReference>
<accession>A0A1X0D5W7</accession>
<dbReference type="EMBL" id="MVHS01000040">
    <property type="protein sequence ID" value="ORA67748.1"/>
    <property type="molecule type" value="Genomic_DNA"/>
</dbReference>
<keyword evidence="6" id="KW-1185">Reference proteome</keyword>
<comment type="caution">
    <text evidence="5">The sequence shown here is derived from an EMBL/GenBank/DDBJ whole genome shotgun (WGS) entry which is preliminary data.</text>
</comment>
<dbReference type="Proteomes" id="UP000192801">
    <property type="component" value="Unassembled WGS sequence"/>
</dbReference>
<evidence type="ECO:0000256" key="4">
    <source>
        <dbReference type="ARBA" id="ARBA00023136"/>
    </source>
</evidence>
<dbReference type="STRING" id="444597.BST26_15220"/>
<evidence type="ECO:0000256" key="1">
    <source>
        <dbReference type="ARBA" id="ARBA00004141"/>
    </source>
</evidence>
<sequence>MASIVQHALRRKPVSVIAAETGSDGGDGQLKRSIGLFGLVAIGVGSTIGTGIFFILREAVPPAGPAVIVSFLLAAVVAGLTAMCYAELAGAVPVAGSSYSYAYTTLGEAAAVVVGACLLLEWGVAGAATAVGWSEYINQFLGNVFGHQLPVALSGAPSEGGVCNVPAILLVFMCAALLIRGVSESAKVNTIMVAIKLLVLTAFVIIGAQGFQSGNLHPFMPDGVGGVTVAAGLIFFSFVGLDGVAAAGEEAKNPHRNLPLALMISLLVVTGMYVAVALVAVGAQPASQFEGQKAGLAKILEDVVHAPWPGTALAVGAIISIFSVTLVTIYGQTRILFAMSRDGMISPVFHKVNPRTLAPVHNTVIVAVVIAVLAGFIPLDKLSEMTSIGTLTAFIVVSIGVILLRRRAPELPRTFKVPLYPITPILSIAGAGVIIYKLQTTTLLVFAAWMALALLWYVVYARGHSKLNRHAPDMEDLLEQGGPS</sequence>
<evidence type="ECO:0000313" key="5">
    <source>
        <dbReference type="EMBL" id="ORA67748.1"/>
    </source>
</evidence>
<dbReference type="AlphaFoldDB" id="A0A1X0D5W7"/>
<comment type="subcellular location">
    <subcellularLocation>
        <location evidence="1">Membrane</location>
        <topology evidence="1">Multi-pass membrane protein</topology>
    </subcellularLocation>
</comment>
<keyword evidence="3" id="KW-1133">Transmembrane helix</keyword>
<evidence type="ECO:0000256" key="2">
    <source>
        <dbReference type="ARBA" id="ARBA00022692"/>
    </source>
</evidence>
<evidence type="ECO:0000313" key="6">
    <source>
        <dbReference type="Proteomes" id="UP000192801"/>
    </source>
</evidence>
<organism evidence="5 6">
    <name type="scientific">Mycolicibacterium insubricum</name>
    <dbReference type="NCBI Taxonomy" id="444597"/>
    <lineage>
        <taxon>Bacteria</taxon>
        <taxon>Bacillati</taxon>
        <taxon>Actinomycetota</taxon>
        <taxon>Actinomycetes</taxon>
        <taxon>Mycobacteriales</taxon>
        <taxon>Mycobacteriaceae</taxon>
        <taxon>Mycolicibacterium</taxon>
    </lineage>
</organism>
<dbReference type="GO" id="GO:0016020">
    <property type="term" value="C:membrane"/>
    <property type="evidence" value="ECO:0007669"/>
    <property type="project" value="UniProtKB-SubCell"/>
</dbReference>
<proteinExistence type="predicted"/>
<dbReference type="InterPro" id="IPR002293">
    <property type="entry name" value="AA/rel_permease1"/>
</dbReference>
<keyword evidence="2" id="KW-0812">Transmembrane</keyword>
<dbReference type="PANTHER" id="PTHR43243:SF24">
    <property type="entry name" value="CATIONIC AMINO ACID TRANSPORT INTEGRAL MEMBRANE PROTEIN ROCE-RELATED"/>
    <property type="match status" value="1"/>
</dbReference>
<dbReference type="GO" id="GO:0015171">
    <property type="term" value="F:amino acid transmembrane transporter activity"/>
    <property type="evidence" value="ECO:0007669"/>
    <property type="project" value="TreeGrafter"/>
</dbReference>
<dbReference type="OrthoDB" id="9762947at2"/>
<protein>
    <submittedName>
        <fullName evidence="5">Amino acid permease</fullName>
    </submittedName>
</protein>